<proteinExistence type="predicted"/>
<evidence type="ECO:0000313" key="1">
    <source>
        <dbReference type="EMBL" id="PKI70593.1"/>
    </source>
</evidence>
<dbReference type="AlphaFoldDB" id="A0A2I0KQJ8"/>
<evidence type="ECO:0000313" key="2">
    <source>
        <dbReference type="Proteomes" id="UP000233551"/>
    </source>
</evidence>
<keyword evidence="2" id="KW-1185">Reference proteome</keyword>
<name>A0A2I0KQJ8_PUNGR</name>
<comment type="caution">
    <text evidence="1">The sequence shown here is derived from an EMBL/GenBank/DDBJ whole genome shotgun (WGS) entry which is preliminary data.</text>
</comment>
<organism evidence="1 2">
    <name type="scientific">Punica granatum</name>
    <name type="common">Pomegranate</name>
    <dbReference type="NCBI Taxonomy" id="22663"/>
    <lineage>
        <taxon>Eukaryota</taxon>
        <taxon>Viridiplantae</taxon>
        <taxon>Streptophyta</taxon>
        <taxon>Embryophyta</taxon>
        <taxon>Tracheophyta</taxon>
        <taxon>Spermatophyta</taxon>
        <taxon>Magnoliopsida</taxon>
        <taxon>eudicotyledons</taxon>
        <taxon>Gunneridae</taxon>
        <taxon>Pentapetalae</taxon>
        <taxon>rosids</taxon>
        <taxon>malvids</taxon>
        <taxon>Myrtales</taxon>
        <taxon>Lythraceae</taxon>
        <taxon>Punica</taxon>
    </lineage>
</organism>
<sequence length="150" mass="16791">MPRNMSRRQSAGERTKRAGAIASFYHVRMQNDDLSSAMRMGINRCFNIKADSPLFHRSPHHRSTVPSPASSLPLLTSSPSLSLSLHGAETLRFSKLRASAFARFGLSSLRCGHHFVEDSAEQSSPEDRFRRIRRRLAPESGTATVELNLR</sequence>
<accession>A0A2I0KQJ8</accession>
<protein>
    <submittedName>
        <fullName evidence="1">Uncharacterized protein</fullName>
    </submittedName>
</protein>
<gene>
    <name evidence="1" type="ORF">CRG98_009098</name>
</gene>
<reference evidence="1 2" key="1">
    <citation type="submission" date="2017-11" db="EMBL/GenBank/DDBJ databases">
        <title>De-novo sequencing of pomegranate (Punica granatum L.) genome.</title>
        <authorList>
            <person name="Akparov Z."/>
            <person name="Amiraslanov A."/>
            <person name="Hajiyeva S."/>
            <person name="Abbasov M."/>
            <person name="Kaur K."/>
            <person name="Hamwieh A."/>
            <person name="Solovyev V."/>
            <person name="Salamov A."/>
            <person name="Braich B."/>
            <person name="Kosarev P."/>
            <person name="Mahmoud A."/>
            <person name="Hajiyev E."/>
            <person name="Babayeva S."/>
            <person name="Izzatullayeva V."/>
            <person name="Mammadov A."/>
            <person name="Mammadov A."/>
            <person name="Sharifova S."/>
            <person name="Ojaghi J."/>
            <person name="Eynullazada K."/>
            <person name="Bayramov B."/>
            <person name="Abdulazimova A."/>
            <person name="Shahmuradov I."/>
        </authorList>
    </citation>
    <scope>NUCLEOTIDE SEQUENCE [LARGE SCALE GENOMIC DNA]</scope>
    <source>
        <strain evidence="2">cv. AG2017</strain>
        <tissue evidence="1">Leaf</tissue>
    </source>
</reference>
<dbReference type="EMBL" id="PGOL01000438">
    <property type="protein sequence ID" value="PKI70593.1"/>
    <property type="molecule type" value="Genomic_DNA"/>
</dbReference>
<dbReference type="Proteomes" id="UP000233551">
    <property type="component" value="Unassembled WGS sequence"/>
</dbReference>